<proteinExistence type="predicted"/>
<feature type="region of interest" description="Disordered" evidence="1">
    <location>
        <begin position="245"/>
        <end position="274"/>
    </location>
</feature>
<comment type="caution">
    <text evidence="2">The sequence shown here is derived from an EMBL/GenBank/DDBJ whole genome shotgun (WGS) entry which is preliminary data.</text>
</comment>
<dbReference type="RefSeq" id="XP_019025253.1">
    <property type="nucleotide sequence ID" value="XM_019166779.1"/>
</dbReference>
<dbReference type="EMBL" id="BACD03000020">
    <property type="protein sequence ID" value="GAO49214.1"/>
    <property type="molecule type" value="Genomic_DNA"/>
</dbReference>
<reference evidence="2 3" key="1">
    <citation type="journal article" date="2011" name="J. Gen. Appl. Microbiol.">
        <title>Draft genome sequencing of the enigmatic yeast Saitoella complicata.</title>
        <authorList>
            <person name="Nishida H."/>
            <person name="Hamamoto M."/>
            <person name="Sugiyama J."/>
        </authorList>
    </citation>
    <scope>NUCLEOTIDE SEQUENCE [LARGE SCALE GENOMIC DNA]</scope>
    <source>
        <strain evidence="2 3">NRRL Y-17804</strain>
    </source>
</reference>
<feature type="compositionally biased region" description="Polar residues" evidence="1">
    <location>
        <begin position="257"/>
        <end position="267"/>
    </location>
</feature>
<name>A0A0E9NHA2_SAICN</name>
<evidence type="ECO:0000256" key="1">
    <source>
        <dbReference type="SAM" id="MobiDB-lite"/>
    </source>
</evidence>
<sequence>MSATTIFTASSAVTGTCAEQNLQYHQSTIKPALEMITRLNQDIQDYGAEFCYLFRRVKSWVDDNCTRNEQGKLPVQVLQERGHYSWIQDTVILAAKEISVSVYNAEACIDSDDLVGALRHVQALANMDWTNKSNTAYYEKKMLLDGKKEMEKSIFRREAVMPSLLALCNFVERGSVVPAEYRESVRPLVTGFKNDTFRQFQGLTAVLVDTIEGTIKYTAEVALERAAYMDDESDLALEVDGPFHEMSEDSCDSSDDNASTGSSTPDLTFSPAPSKEKVGMEMIDELWLYQTAGTVALKQRTGLSSYAFDNAFLPRHRHVLGKIRNFEPPKEVVPCVQVEESTEEKPEEKCEENSEENLEEKSECMRTDYNLDDAFLPKHRYLLEKIQRLWTPWTAVPRVQVQELEAKQEKLVCFTQSYCLDAAFRPEHLRMLGKMERFWGRKSSKA</sequence>
<keyword evidence="3" id="KW-1185">Reference proteome</keyword>
<dbReference type="AlphaFoldDB" id="A0A0E9NHA2"/>
<organism evidence="2 3">
    <name type="scientific">Saitoella complicata (strain BCRC 22490 / CBS 7301 / JCM 7358 / NBRC 10748 / NRRL Y-17804)</name>
    <dbReference type="NCBI Taxonomy" id="698492"/>
    <lineage>
        <taxon>Eukaryota</taxon>
        <taxon>Fungi</taxon>
        <taxon>Dikarya</taxon>
        <taxon>Ascomycota</taxon>
        <taxon>Taphrinomycotina</taxon>
        <taxon>Taphrinomycotina incertae sedis</taxon>
        <taxon>Saitoella</taxon>
    </lineage>
</organism>
<evidence type="ECO:0000313" key="3">
    <source>
        <dbReference type="Proteomes" id="UP000033140"/>
    </source>
</evidence>
<reference evidence="2 3" key="3">
    <citation type="journal article" date="2015" name="Genome Announc.">
        <title>Draft Genome Sequence of the Archiascomycetous Yeast Saitoella complicata.</title>
        <authorList>
            <person name="Yamauchi K."/>
            <person name="Kondo S."/>
            <person name="Hamamoto M."/>
            <person name="Takahashi Y."/>
            <person name="Ogura Y."/>
            <person name="Hayashi T."/>
            <person name="Nishida H."/>
        </authorList>
    </citation>
    <scope>NUCLEOTIDE SEQUENCE [LARGE SCALE GENOMIC DNA]</scope>
    <source>
        <strain evidence="2 3">NRRL Y-17804</strain>
    </source>
</reference>
<accession>A0A0E9NHA2</accession>
<evidence type="ECO:0000313" key="2">
    <source>
        <dbReference type="EMBL" id="GAO49214.1"/>
    </source>
</evidence>
<dbReference type="Proteomes" id="UP000033140">
    <property type="component" value="Unassembled WGS sequence"/>
</dbReference>
<gene>
    <name evidence="2" type="ORF">G7K_3372-t1</name>
</gene>
<protein>
    <submittedName>
        <fullName evidence="2">Uncharacterized protein</fullName>
    </submittedName>
</protein>
<reference evidence="2 3" key="2">
    <citation type="journal article" date="2014" name="J. Gen. Appl. Microbiol.">
        <title>The early diverging ascomycetous budding yeast Saitoella complicata has three histone deacetylases belonging to the Clr6, Hos2, and Rpd3 lineages.</title>
        <authorList>
            <person name="Nishida H."/>
            <person name="Matsumoto T."/>
            <person name="Kondo S."/>
            <person name="Hamamoto M."/>
            <person name="Yoshikawa H."/>
        </authorList>
    </citation>
    <scope>NUCLEOTIDE SEQUENCE [LARGE SCALE GENOMIC DNA]</scope>
    <source>
        <strain evidence="2 3">NRRL Y-17804</strain>
    </source>
</reference>